<dbReference type="InterPro" id="IPR018202">
    <property type="entry name" value="Ser_caboxypep_ser_AS"/>
</dbReference>
<protein>
    <recommendedName>
        <fullName evidence="6">Carboxypeptidase</fullName>
        <ecNumber evidence="6">3.4.16.-</ecNumber>
    </recommendedName>
</protein>
<accession>A0A0G2GMY1</accession>
<keyword evidence="5" id="KW-0325">Glycoprotein</keyword>
<name>A0A0G2GMY1_PHACM</name>
<dbReference type="InterPro" id="IPR001563">
    <property type="entry name" value="Peptidase_S10"/>
</dbReference>
<dbReference type="InterPro" id="IPR029058">
    <property type="entry name" value="AB_hydrolase_fold"/>
</dbReference>
<dbReference type="Proteomes" id="UP000053317">
    <property type="component" value="Unassembled WGS sequence"/>
</dbReference>
<keyword evidence="2 6" id="KW-0121">Carboxypeptidase</keyword>
<evidence type="ECO:0000313" key="7">
    <source>
        <dbReference type="EMBL" id="KKY18210.1"/>
    </source>
</evidence>
<proteinExistence type="inferred from homology"/>
<evidence type="ECO:0000256" key="4">
    <source>
        <dbReference type="ARBA" id="ARBA00022801"/>
    </source>
</evidence>
<feature type="signal peptide" evidence="6">
    <location>
        <begin position="1"/>
        <end position="20"/>
    </location>
</feature>
<dbReference type="Pfam" id="PF00450">
    <property type="entry name" value="Peptidase_S10"/>
    <property type="match status" value="1"/>
</dbReference>
<gene>
    <name evidence="7" type="ORF">UCRPC4_g05055</name>
</gene>
<reference evidence="7 8" key="1">
    <citation type="submission" date="2015-05" db="EMBL/GenBank/DDBJ databases">
        <title>Distinctive expansion of gene families associated with plant cell wall degradation and secondary metabolism in the genomes of grapevine trunk pathogens.</title>
        <authorList>
            <person name="Lawrence D.P."/>
            <person name="Travadon R."/>
            <person name="Rolshausen P.E."/>
            <person name="Baumgartner K."/>
        </authorList>
    </citation>
    <scope>NUCLEOTIDE SEQUENCE [LARGE SCALE GENOMIC DNA]</scope>
    <source>
        <strain evidence="7">UCRPC4</strain>
    </source>
</reference>
<evidence type="ECO:0000256" key="3">
    <source>
        <dbReference type="ARBA" id="ARBA00022670"/>
    </source>
</evidence>
<dbReference type="GO" id="GO:0004185">
    <property type="term" value="F:serine-type carboxypeptidase activity"/>
    <property type="evidence" value="ECO:0007669"/>
    <property type="project" value="UniProtKB-UniRule"/>
</dbReference>
<dbReference type="PANTHER" id="PTHR11802">
    <property type="entry name" value="SERINE PROTEASE FAMILY S10 SERINE CARBOXYPEPTIDASE"/>
    <property type="match status" value="1"/>
</dbReference>
<keyword evidence="8" id="KW-1185">Reference proteome</keyword>
<dbReference type="Gene3D" id="3.40.50.1820">
    <property type="entry name" value="alpha/beta hydrolase"/>
    <property type="match status" value="1"/>
</dbReference>
<evidence type="ECO:0000256" key="6">
    <source>
        <dbReference type="RuleBase" id="RU361156"/>
    </source>
</evidence>
<dbReference type="Gene3D" id="1.10.287.410">
    <property type="match status" value="1"/>
</dbReference>
<comment type="caution">
    <text evidence="7">The sequence shown here is derived from an EMBL/GenBank/DDBJ whole genome shotgun (WGS) entry which is preliminary data.</text>
</comment>
<dbReference type="EMBL" id="LCWF01000128">
    <property type="protein sequence ID" value="KKY18210.1"/>
    <property type="molecule type" value="Genomic_DNA"/>
</dbReference>
<dbReference type="PANTHER" id="PTHR11802:SF453">
    <property type="entry name" value="S1, PUTATIVE-RELATED"/>
    <property type="match status" value="1"/>
</dbReference>
<dbReference type="SUPFAM" id="SSF53474">
    <property type="entry name" value="alpha/beta-Hydrolases"/>
    <property type="match status" value="1"/>
</dbReference>
<organism evidence="7 8">
    <name type="scientific">Phaeomoniella chlamydospora</name>
    <name type="common">Phaeoacremonium chlamydosporum</name>
    <dbReference type="NCBI Taxonomy" id="158046"/>
    <lineage>
        <taxon>Eukaryota</taxon>
        <taxon>Fungi</taxon>
        <taxon>Dikarya</taxon>
        <taxon>Ascomycota</taxon>
        <taxon>Pezizomycotina</taxon>
        <taxon>Eurotiomycetes</taxon>
        <taxon>Chaetothyriomycetidae</taxon>
        <taxon>Phaeomoniellales</taxon>
        <taxon>Phaeomoniellaceae</taxon>
        <taxon>Phaeomoniella</taxon>
    </lineage>
</organism>
<keyword evidence="6" id="KW-0732">Signal</keyword>
<keyword evidence="4 6" id="KW-0378">Hydrolase</keyword>
<reference evidence="7 8" key="2">
    <citation type="submission" date="2015-05" db="EMBL/GenBank/DDBJ databases">
        <authorList>
            <person name="Morales-Cruz A."/>
            <person name="Amrine K.C."/>
            <person name="Cantu D."/>
        </authorList>
    </citation>
    <scope>NUCLEOTIDE SEQUENCE [LARGE SCALE GENOMIC DNA]</scope>
    <source>
        <strain evidence="7">UCRPC4</strain>
    </source>
</reference>
<dbReference type="EC" id="3.4.16.-" evidence="6"/>
<feature type="chain" id="PRO_5006515996" description="Carboxypeptidase" evidence="6">
    <location>
        <begin position="21"/>
        <end position="478"/>
    </location>
</feature>
<sequence length="478" mass="51969">MKTAVAVAAFAASLLSPVSASPAQQRSPSHPSFAEHHGVKYAVFEHAATNSTMHFVKNSGICETTPGVTQYSGYLSVGTDMNMWFWFFEARNSPPTAPLATWFNGGPGCSSMIGLFQENGPCHFIDGSSTPSLNEYSWNTYANMLYIDQPIGVGFSYGTDDVTSTVTAAPYVWKLLQAFYTQFPEYENRDFGIFTESYGGHYGPEFASYFEQQNAAIKAGSASGENINLVALGINNGWFDPELQYQAYIEYSYNNSYEQLIDESDYNSYMSTYKSKCEPALEKCTSLTGSNSACVSAQTTCYNDIEGPLAESGDFNVYDVRASSNDPNPPETYATYLQNSSVTTAIGAKSTYQECPNGPYNKFSRTGDDSRSLLSTLSSVVQSGIQVTLWAGDADWICNVDGVEAVANSVSYSESSTFQAQALQPYTVNGKQGGTFKTAGNFGLVRVFEAGHEVPYYQPELALQVFTQTLSGSGLKST</sequence>
<dbReference type="PROSITE" id="PS00131">
    <property type="entry name" value="CARBOXYPEPT_SER_SER"/>
    <property type="match status" value="1"/>
</dbReference>
<evidence type="ECO:0000256" key="2">
    <source>
        <dbReference type="ARBA" id="ARBA00022645"/>
    </source>
</evidence>
<dbReference type="GO" id="GO:0006508">
    <property type="term" value="P:proteolysis"/>
    <property type="evidence" value="ECO:0007669"/>
    <property type="project" value="UniProtKB-KW"/>
</dbReference>
<dbReference type="GO" id="GO:0000324">
    <property type="term" value="C:fungal-type vacuole"/>
    <property type="evidence" value="ECO:0007669"/>
    <property type="project" value="TreeGrafter"/>
</dbReference>
<keyword evidence="3 6" id="KW-0645">Protease</keyword>
<evidence type="ECO:0000313" key="8">
    <source>
        <dbReference type="Proteomes" id="UP000053317"/>
    </source>
</evidence>
<dbReference type="PRINTS" id="PR00724">
    <property type="entry name" value="CRBOXYPTASEC"/>
</dbReference>
<evidence type="ECO:0000256" key="1">
    <source>
        <dbReference type="ARBA" id="ARBA00009431"/>
    </source>
</evidence>
<comment type="similarity">
    <text evidence="1 6">Belongs to the peptidase S10 family.</text>
</comment>
<dbReference type="OrthoDB" id="443318at2759"/>
<dbReference type="AlphaFoldDB" id="A0A0G2GMY1"/>
<evidence type="ECO:0000256" key="5">
    <source>
        <dbReference type="ARBA" id="ARBA00023180"/>
    </source>
</evidence>